<keyword evidence="2" id="KW-0472">Membrane</keyword>
<comment type="caution">
    <text evidence="3">The sequence shown here is derived from an EMBL/GenBank/DDBJ whole genome shotgun (WGS) entry which is preliminary data.</text>
</comment>
<reference evidence="3 4" key="1">
    <citation type="journal article" date="2019" name="Int. J. Syst. Evol. Microbiol.">
        <title>The Global Catalogue of Microorganisms (GCM) 10K type strain sequencing project: providing services to taxonomists for standard genome sequencing and annotation.</title>
        <authorList>
            <consortium name="The Broad Institute Genomics Platform"/>
            <consortium name="The Broad Institute Genome Sequencing Center for Infectious Disease"/>
            <person name="Wu L."/>
            <person name="Ma J."/>
        </authorList>
    </citation>
    <scope>NUCLEOTIDE SEQUENCE [LARGE SCALE GENOMIC DNA]</scope>
    <source>
        <strain evidence="3 4">JCM 12696</strain>
    </source>
</reference>
<sequence>MGRELSVTEVAPSVLVLVLVLVLVRVRVRVCPVVRLPTERAEMAPPAEAVVSPPAGTEAPAAAGAASGGPADVWAGLTVSSADVLTPARPAPGSP</sequence>
<evidence type="ECO:0000256" key="2">
    <source>
        <dbReference type="SAM" id="Phobius"/>
    </source>
</evidence>
<dbReference type="Proteomes" id="UP001501371">
    <property type="component" value="Unassembled WGS sequence"/>
</dbReference>
<protein>
    <recommendedName>
        <fullName evidence="5">Secreted protein</fullName>
    </recommendedName>
</protein>
<evidence type="ECO:0000256" key="1">
    <source>
        <dbReference type="SAM" id="MobiDB-lite"/>
    </source>
</evidence>
<keyword evidence="2" id="KW-0812">Transmembrane</keyword>
<feature type="region of interest" description="Disordered" evidence="1">
    <location>
        <begin position="42"/>
        <end position="66"/>
    </location>
</feature>
<accession>A0ABN1UGA8</accession>
<evidence type="ECO:0000313" key="4">
    <source>
        <dbReference type="Proteomes" id="UP001501371"/>
    </source>
</evidence>
<keyword evidence="4" id="KW-1185">Reference proteome</keyword>
<name>A0ABN1UGA8_9ACTN</name>
<keyword evidence="2" id="KW-1133">Transmembrane helix</keyword>
<dbReference type="EMBL" id="BAAAKV010000001">
    <property type="protein sequence ID" value="GAA1150359.1"/>
    <property type="molecule type" value="Genomic_DNA"/>
</dbReference>
<evidence type="ECO:0008006" key="5">
    <source>
        <dbReference type="Google" id="ProtNLM"/>
    </source>
</evidence>
<feature type="compositionally biased region" description="Low complexity" evidence="1">
    <location>
        <begin position="43"/>
        <end position="66"/>
    </location>
</feature>
<evidence type="ECO:0000313" key="3">
    <source>
        <dbReference type="EMBL" id="GAA1150359.1"/>
    </source>
</evidence>
<feature type="transmembrane region" description="Helical" evidence="2">
    <location>
        <begin position="6"/>
        <end position="26"/>
    </location>
</feature>
<organism evidence="3 4">
    <name type="scientific">Streptomyces hebeiensis</name>
    <dbReference type="NCBI Taxonomy" id="229486"/>
    <lineage>
        <taxon>Bacteria</taxon>
        <taxon>Bacillati</taxon>
        <taxon>Actinomycetota</taxon>
        <taxon>Actinomycetes</taxon>
        <taxon>Kitasatosporales</taxon>
        <taxon>Streptomycetaceae</taxon>
        <taxon>Streptomyces</taxon>
    </lineage>
</organism>
<proteinExistence type="predicted"/>
<gene>
    <name evidence="3" type="ORF">GCM10009654_02100</name>
</gene>